<dbReference type="OrthoDB" id="10011855at2759"/>
<comment type="caution">
    <text evidence="2">The sequence shown here is derived from an EMBL/GenBank/DDBJ whole genome shotgun (WGS) entry which is preliminary data.</text>
</comment>
<evidence type="ECO:0000256" key="1">
    <source>
        <dbReference type="SAM" id="MobiDB-lite"/>
    </source>
</evidence>
<dbReference type="AlphaFoldDB" id="A0A448XCD7"/>
<gene>
    <name evidence="2" type="ORF">PXEA_LOCUS26881</name>
</gene>
<feature type="region of interest" description="Disordered" evidence="1">
    <location>
        <begin position="80"/>
        <end position="109"/>
    </location>
</feature>
<protein>
    <recommendedName>
        <fullName evidence="4">BHLH domain-containing protein</fullName>
    </recommendedName>
</protein>
<evidence type="ECO:0000313" key="2">
    <source>
        <dbReference type="EMBL" id="VEL33441.1"/>
    </source>
</evidence>
<name>A0A448XCD7_9PLAT</name>
<keyword evidence="3" id="KW-1185">Reference proteome</keyword>
<dbReference type="Proteomes" id="UP000784294">
    <property type="component" value="Unassembled WGS sequence"/>
</dbReference>
<accession>A0A448XCD7</accession>
<evidence type="ECO:0000313" key="3">
    <source>
        <dbReference type="Proteomes" id="UP000784294"/>
    </source>
</evidence>
<dbReference type="EMBL" id="CAAALY010245777">
    <property type="protein sequence ID" value="VEL33441.1"/>
    <property type="molecule type" value="Genomic_DNA"/>
</dbReference>
<evidence type="ECO:0008006" key="4">
    <source>
        <dbReference type="Google" id="ProtNLM"/>
    </source>
</evidence>
<proteinExistence type="predicted"/>
<reference evidence="2" key="1">
    <citation type="submission" date="2018-11" db="EMBL/GenBank/DDBJ databases">
        <authorList>
            <consortium name="Pathogen Informatics"/>
        </authorList>
    </citation>
    <scope>NUCLEOTIDE SEQUENCE</scope>
</reference>
<sequence>MPYAQGSSVRKLSKIATLLLAKNYILLLTKHIEELRGQLSLVKPSWPASASEGVTGDGVAVNLFNPPIATFNPPRSTASCAFSSSDSSGSSASSSSASSSSSSSSSSSFSNSPLAISPNPISFSASLTAPVSPLVGPSPSPSGSIRPGPLGWTSVALKPASPLATAELAGQEVSPTVSVLPDEVNSPDRRLLEARSHVSDEPVNMTLRPYSVAMAPVQEPALSPLVWSHPSTEIGMPELPGLELRAASFCRPQTDLPATTAVDLGRLRLETTESSLNGSTCAMFCNPLNLPFTFPGSLEGSSSLPIPASYSQFWPQSDGLTLAPFRGSEIDQFQTPDRPTALPPRVGQATNCLDDDQAAWRRMNTLGLAQHLSTILMMHQQQQQQQQ</sequence>
<organism evidence="2 3">
    <name type="scientific">Protopolystoma xenopodis</name>
    <dbReference type="NCBI Taxonomy" id="117903"/>
    <lineage>
        <taxon>Eukaryota</taxon>
        <taxon>Metazoa</taxon>
        <taxon>Spiralia</taxon>
        <taxon>Lophotrochozoa</taxon>
        <taxon>Platyhelminthes</taxon>
        <taxon>Monogenea</taxon>
        <taxon>Polyopisthocotylea</taxon>
        <taxon>Polystomatidea</taxon>
        <taxon>Polystomatidae</taxon>
        <taxon>Protopolystoma</taxon>
    </lineage>
</organism>